<feature type="compositionally biased region" description="Low complexity" evidence="1">
    <location>
        <begin position="75"/>
        <end position="87"/>
    </location>
</feature>
<reference evidence="3" key="1">
    <citation type="submission" date="2014-01" db="EMBL/GenBank/DDBJ databases">
        <title>The Genome Sequence of Anopheles melas CM1001059_A (V2).</title>
        <authorList>
            <consortium name="The Broad Institute Genomics Platform"/>
            <person name="Neafsey D.E."/>
            <person name="Besansky N."/>
            <person name="Howell P."/>
            <person name="Walton C."/>
            <person name="Young S.K."/>
            <person name="Zeng Q."/>
            <person name="Gargeya S."/>
            <person name="Fitzgerald M."/>
            <person name="Haas B."/>
            <person name="Abouelleil A."/>
            <person name="Allen A.W."/>
            <person name="Alvarado L."/>
            <person name="Arachchi H.M."/>
            <person name="Berlin A.M."/>
            <person name="Chapman S.B."/>
            <person name="Gainer-Dewar J."/>
            <person name="Goldberg J."/>
            <person name="Griggs A."/>
            <person name="Gujja S."/>
            <person name="Hansen M."/>
            <person name="Howarth C."/>
            <person name="Imamovic A."/>
            <person name="Ireland A."/>
            <person name="Larimer J."/>
            <person name="McCowan C."/>
            <person name="Murphy C."/>
            <person name="Pearson M."/>
            <person name="Poon T.W."/>
            <person name="Priest M."/>
            <person name="Roberts A."/>
            <person name="Saif S."/>
            <person name="Shea T."/>
            <person name="Sisk P."/>
            <person name="Sykes S."/>
            <person name="Wortman J."/>
            <person name="Nusbaum C."/>
            <person name="Birren B."/>
        </authorList>
    </citation>
    <scope>NUCLEOTIDE SEQUENCE [LARGE SCALE GENOMIC DNA]</scope>
    <source>
        <strain evidence="3">CM1001059</strain>
    </source>
</reference>
<organism evidence="2 3">
    <name type="scientific">Anopheles melas</name>
    <dbReference type="NCBI Taxonomy" id="34690"/>
    <lineage>
        <taxon>Eukaryota</taxon>
        <taxon>Metazoa</taxon>
        <taxon>Ecdysozoa</taxon>
        <taxon>Arthropoda</taxon>
        <taxon>Hexapoda</taxon>
        <taxon>Insecta</taxon>
        <taxon>Pterygota</taxon>
        <taxon>Neoptera</taxon>
        <taxon>Endopterygota</taxon>
        <taxon>Diptera</taxon>
        <taxon>Nematocera</taxon>
        <taxon>Culicoidea</taxon>
        <taxon>Culicidae</taxon>
        <taxon>Anophelinae</taxon>
        <taxon>Anopheles</taxon>
    </lineage>
</organism>
<dbReference type="VEuPathDB" id="VectorBase:AMEC019984"/>
<name>A0A182UGI0_9DIPT</name>
<dbReference type="Proteomes" id="UP000075902">
    <property type="component" value="Unassembled WGS sequence"/>
</dbReference>
<evidence type="ECO:0000256" key="1">
    <source>
        <dbReference type="SAM" id="MobiDB-lite"/>
    </source>
</evidence>
<accession>A0A182UGI0</accession>
<feature type="region of interest" description="Disordered" evidence="1">
    <location>
        <begin position="177"/>
        <end position="208"/>
    </location>
</feature>
<proteinExistence type="predicted"/>
<keyword evidence="3" id="KW-1185">Reference proteome</keyword>
<dbReference type="EnsemblMetazoa" id="AMEC019984-RA">
    <property type="protein sequence ID" value="AMEC019984-PA"/>
    <property type="gene ID" value="AMEC019984"/>
</dbReference>
<protein>
    <submittedName>
        <fullName evidence="2">Uncharacterized protein</fullName>
    </submittedName>
</protein>
<sequence>MDLSNKDATGCGSDSSNDGYDLASPSFYELDRSAMSISPMETEDGPAVSASPIPPLPASPEQQAMDLTVGDGRPARTPARTPTRTTAMVDPPPMGAAGRSATPARQTGSGLGAIRHRRHSTVGTSTAAGGQLRRSGRTGRETVMPQLDDMAAAEWKDARSGLFSPRPVRSTLLPAAADQQAKAACDNESIARKQRQADESSPAPTPTSPFLSAGVACCMRRYAWRSSPVFGPSGRGPAWVRARCGSERAARFSVDGTISDGRCRKARRYSIPSLVRYQ</sequence>
<dbReference type="AlphaFoldDB" id="A0A182UGI0"/>
<evidence type="ECO:0000313" key="2">
    <source>
        <dbReference type="EnsemblMetazoa" id="AMEC019984-PA"/>
    </source>
</evidence>
<reference evidence="2" key="2">
    <citation type="submission" date="2020-05" db="UniProtKB">
        <authorList>
            <consortium name="EnsemblMetazoa"/>
        </authorList>
    </citation>
    <scope>IDENTIFICATION</scope>
    <source>
        <strain evidence="2">CM1001059</strain>
    </source>
</reference>
<evidence type="ECO:0000313" key="3">
    <source>
        <dbReference type="Proteomes" id="UP000075902"/>
    </source>
</evidence>
<feature type="compositionally biased region" description="Basic and acidic residues" evidence="1">
    <location>
        <begin position="189"/>
        <end position="198"/>
    </location>
</feature>
<feature type="region of interest" description="Disordered" evidence="1">
    <location>
        <begin position="1"/>
        <end position="142"/>
    </location>
</feature>